<protein>
    <submittedName>
        <fullName evidence="2">(spotted green pufferfish) hypothetical protein</fullName>
    </submittedName>
</protein>
<dbReference type="KEGG" id="tng:GSTEN00012289G001"/>
<evidence type="ECO:0000256" key="1">
    <source>
        <dbReference type="SAM" id="MobiDB-lite"/>
    </source>
</evidence>
<dbReference type="AlphaFoldDB" id="Q4SUV6"/>
<proteinExistence type="predicted"/>
<sequence length="84" mass="8798">MNPPPLSSDRGIKAVFLTCSPPQRGLEHPSPSSPSPRPSWSGFLWPQTLLEAPSAPSVSSVSSVVTDFSASGSSERGVPRKVPV</sequence>
<reference evidence="2" key="2">
    <citation type="submission" date="2004-02" db="EMBL/GenBank/DDBJ databases">
        <authorList>
            <consortium name="Genoscope"/>
            <consortium name="Whitehead Institute Centre for Genome Research"/>
        </authorList>
    </citation>
    <scope>NUCLEOTIDE SEQUENCE</scope>
</reference>
<feature type="region of interest" description="Disordered" evidence="1">
    <location>
        <begin position="56"/>
        <end position="84"/>
    </location>
</feature>
<organism evidence="2">
    <name type="scientific">Tetraodon nigroviridis</name>
    <name type="common">Spotted green pufferfish</name>
    <name type="synonym">Chelonodon nigroviridis</name>
    <dbReference type="NCBI Taxonomy" id="99883"/>
    <lineage>
        <taxon>Eukaryota</taxon>
        <taxon>Metazoa</taxon>
        <taxon>Chordata</taxon>
        <taxon>Craniata</taxon>
        <taxon>Vertebrata</taxon>
        <taxon>Euteleostomi</taxon>
        <taxon>Actinopterygii</taxon>
        <taxon>Neopterygii</taxon>
        <taxon>Teleostei</taxon>
        <taxon>Neoteleostei</taxon>
        <taxon>Acanthomorphata</taxon>
        <taxon>Eupercaria</taxon>
        <taxon>Tetraodontiformes</taxon>
        <taxon>Tetradontoidea</taxon>
        <taxon>Tetraodontidae</taxon>
        <taxon>Tetraodon</taxon>
    </lineage>
</organism>
<feature type="region of interest" description="Disordered" evidence="1">
    <location>
        <begin position="20"/>
        <end position="40"/>
    </location>
</feature>
<gene>
    <name evidence="2" type="ORF">GSTENG00012289001</name>
</gene>
<name>Q4SUV6_TETNG</name>
<evidence type="ECO:0000313" key="2">
    <source>
        <dbReference type="EMBL" id="CAF95576.1"/>
    </source>
</evidence>
<reference evidence="2" key="1">
    <citation type="journal article" date="2004" name="Nature">
        <title>Genome duplication in the teleost fish Tetraodon nigroviridis reveals the early vertebrate proto-karyotype.</title>
        <authorList>
            <person name="Jaillon O."/>
            <person name="Aury J.-M."/>
            <person name="Brunet F."/>
            <person name="Petit J.-L."/>
            <person name="Stange-Thomann N."/>
            <person name="Mauceli E."/>
            <person name="Bouneau L."/>
            <person name="Fischer C."/>
            <person name="Ozouf-Costaz C."/>
            <person name="Bernot A."/>
            <person name="Nicaud S."/>
            <person name="Jaffe D."/>
            <person name="Fisher S."/>
            <person name="Lutfalla G."/>
            <person name="Dossat C."/>
            <person name="Segurens B."/>
            <person name="Dasilva C."/>
            <person name="Salanoubat M."/>
            <person name="Levy M."/>
            <person name="Boudet N."/>
            <person name="Castellano S."/>
            <person name="Anthouard V."/>
            <person name="Jubin C."/>
            <person name="Castelli V."/>
            <person name="Katinka M."/>
            <person name="Vacherie B."/>
            <person name="Biemont C."/>
            <person name="Skalli Z."/>
            <person name="Cattolico L."/>
            <person name="Poulain J."/>
            <person name="De Berardinis V."/>
            <person name="Cruaud C."/>
            <person name="Duprat S."/>
            <person name="Brottier P."/>
            <person name="Coutanceau J.-P."/>
            <person name="Gouzy J."/>
            <person name="Parra G."/>
            <person name="Lardier G."/>
            <person name="Chapple C."/>
            <person name="McKernan K.J."/>
            <person name="McEwan P."/>
            <person name="Bosak S."/>
            <person name="Kellis M."/>
            <person name="Volff J.-N."/>
            <person name="Guigo R."/>
            <person name="Zody M.C."/>
            <person name="Mesirov J."/>
            <person name="Lindblad-Toh K."/>
            <person name="Birren B."/>
            <person name="Nusbaum C."/>
            <person name="Kahn D."/>
            <person name="Robinson-Rechavi M."/>
            <person name="Laudet V."/>
            <person name="Schachter V."/>
            <person name="Quetier F."/>
            <person name="Saurin W."/>
            <person name="Scarpelli C."/>
            <person name="Wincker P."/>
            <person name="Lander E.S."/>
            <person name="Weissenbach J."/>
            <person name="Roest Crollius H."/>
        </authorList>
    </citation>
    <scope>NUCLEOTIDE SEQUENCE [LARGE SCALE GENOMIC DNA]</scope>
</reference>
<dbReference type="EMBL" id="CAAE01013839">
    <property type="protein sequence ID" value="CAF95576.1"/>
    <property type="molecule type" value="Genomic_DNA"/>
</dbReference>
<accession>Q4SUV6</accession>
<comment type="caution">
    <text evidence="2">The sequence shown here is derived from an EMBL/GenBank/DDBJ whole genome shotgun (WGS) entry which is preliminary data.</text>
</comment>
<feature type="compositionally biased region" description="Low complexity" evidence="1">
    <location>
        <begin position="56"/>
        <end position="65"/>
    </location>
</feature>